<reference evidence="3 4" key="1">
    <citation type="journal article" date="2020" name="ISME J.">
        <title>Uncovering the hidden diversity of litter-decomposition mechanisms in mushroom-forming fungi.</title>
        <authorList>
            <person name="Floudas D."/>
            <person name="Bentzer J."/>
            <person name="Ahren D."/>
            <person name="Johansson T."/>
            <person name="Persson P."/>
            <person name="Tunlid A."/>
        </authorList>
    </citation>
    <scope>NUCLEOTIDE SEQUENCE [LARGE SCALE GENOMIC DNA]</scope>
    <source>
        <strain evidence="3 4">CBS 146.42</strain>
    </source>
</reference>
<feature type="compositionally biased region" description="Basic and acidic residues" evidence="1">
    <location>
        <begin position="651"/>
        <end position="674"/>
    </location>
</feature>
<name>A0A8H5D872_9AGAR</name>
<evidence type="ECO:0000313" key="3">
    <source>
        <dbReference type="EMBL" id="KAF5354969.1"/>
    </source>
</evidence>
<feature type="compositionally biased region" description="Low complexity" evidence="1">
    <location>
        <begin position="795"/>
        <end position="821"/>
    </location>
</feature>
<dbReference type="PANTHER" id="PTHR22834:SF20">
    <property type="entry name" value="SH3 DOMAIN-CONTAINING PROTEIN"/>
    <property type="match status" value="1"/>
</dbReference>
<dbReference type="SMART" id="SM00325">
    <property type="entry name" value="RhoGEF"/>
    <property type="match status" value="1"/>
</dbReference>
<evidence type="ECO:0000259" key="2">
    <source>
        <dbReference type="PROSITE" id="PS50010"/>
    </source>
</evidence>
<protein>
    <recommendedName>
        <fullName evidence="2">DH domain-containing protein</fullName>
    </recommendedName>
</protein>
<dbReference type="InterPro" id="IPR035899">
    <property type="entry name" value="DBL_dom_sf"/>
</dbReference>
<sequence>MQEAGDQAPAVGLPVPAPSRVPTASVPPSKPPRSPLRPPPVPVLQDDSDDSIAMAFASLTGLAAITAAQTDKPLPVPTEEEEASTSTPVLTKRQHALHELLSSERAYASDLALIREVHIPLALGKPQTIRLPMPILMLFCRPNHPARSTGITAVVVGLFFAHSAHPPPPNATSTGASAAPDPGQPPMTPDDVKLIFGNITEIAVFSDLFCQALEEALGDLLEGGKGEDHVGALFLSIIPELERPYKQYITRHPTALNHLQSLPQTLSLQNYLSQTQHIASTLSHAWDISSLLIKPVQRLLKYPLLLTAIIDETPDSHSDKETLIEARKQLEEVARNVNEGRRRAEVVRDVLMANKKLPAPGMAVSASVSLTKVKSLRATNAVGTPGTKSSGSNKDDKPEEAILVSHLESELDSINTFAQQFAKNIVEWARMTSNVVLSLRNWSLSFSKVIGLSPTSGSEAFDAYLIVVEKQLMPLCVDLEAVINERVLKELAHLLMTMTQPLKLLASMNEQEPFHLHLMNMTLSPKNRPPPSLLSASTNYLALRGQLATELPTYISLLHRGLRIFIHRLAAIQTEFYAKVRDQWAALWEMLRLEEELNWGGEETVSVWFSRWSEVNEVVASLSVFKDPKVVYAELRARARSLKESQIIAEQRERERGREREDRGRGRGRERDLDPEADAEYYTLHHLQAFVHHDHSPSIPSSSPSIAAKVSYSPSDIGNGYGGYSNSYAGTSGDRRDSQSSHHYYPQSHSHSHRNSHSHSRRSHSRDYTRDLAREMERDRERERERQERERKKSAAQASNALSLLSALDSPVSPKSKQFPSPVVPPPNRNSAVSGISGNSGGSGSSGVGGGKRRSSDLTSSIGSIISAVGLGNTFGAGGGMIGGIAGSGGSSVTVGAGGEKSKSKKVEKKPSNESFVSKTTVRSPTQHSHHQHHQNQQSHPSPYSPPNSPNRPPSTHAGTSSGSATMARQPTPQPQPHRRRTTGGMEPAPEDLREYEAMMMREEERRREREFAGYRATQYEQHPHQPQHQASTGQRRPSVGNRSVSATNTAAANAASGLPRTKSMPLPYHPLLNTSRPGTSSRGNVGEEQYYGDEQASKRGAGEWSTMAVADYGTVVEGGDEYLEEDSELFYQSQQQGSGYEPPNTSGGPSGGRSARSRERRDGMTGARSSKNKSQSRPRSSGGRDDESRKRCSEHSAHSSKSDKRSGEKEKDKAGRKRSGSIKSITSFFTSTNHRDSNDVPPSLTHSTTTSTSTSTYTDHTPSPRDSWALKPAKYTCIVIHQCKPPTAGPSNNNDHDNQPLSYFSFPFFTLKEGELYDVLQEAGHPSLHPNLPLIVDEGEDCLLLCRRRGGKWGGGGEGDHVGWALASFLKPCDLGEEY</sequence>
<proteinExistence type="predicted"/>
<feature type="region of interest" description="Disordered" evidence="1">
    <location>
        <begin position="728"/>
        <end position="858"/>
    </location>
</feature>
<feature type="compositionally biased region" description="Basic and acidic residues" evidence="1">
    <location>
        <begin position="1183"/>
        <end position="1214"/>
    </location>
</feature>
<feature type="compositionally biased region" description="Polar residues" evidence="1">
    <location>
        <begin position="1031"/>
        <end position="1045"/>
    </location>
</feature>
<feature type="compositionally biased region" description="Low complexity" evidence="1">
    <location>
        <begin position="1222"/>
        <end position="1233"/>
    </location>
</feature>
<keyword evidence="4" id="KW-1185">Reference proteome</keyword>
<feature type="compositionally biased region" description="Pro residues" evidence="1">
    <location>
        <begin position="943"/>
        <end position="953"/>
    </location>
</feature>
<evidence type="ECO:0000313" key="4">
    <source>
        <dbReference type="Proteomes" id="UP000559027"/>
    </source>
</evidence>
<feature type="compositionally biased region" description="Low complexity" evidence="1">
    <location>
        <begin position="1046"/>
        <end position="1057"/>
    </location>
</feature>
<feature type="domain" description="DH" evidence="2">
    <location>
        <begin position="92"/>
        <end position="340"/>
    </location>
</feature>
<dbReference type="GO" id="GO:0032955">
    <property type="term" value="P:regulation of division septum assembly"/>
    <property type="evidence" value="ECO:0007669"/>
    <property type="project" value="TreeGrafter"/>
</dbReference>
<dbReference type="Gene3D" id="1.20.1270.60">
    <property type="entry name" value="Arfaptin homology (AH) domain/BAR domain"/>
    <property type="match status" value="1"/>
</dbReference>
<dbReference type="PROSITE" id="PS50010">
    <property type="entry name" value="DH_2"/>
    <property type="match status" value="1"/>
</dbReference>
<dbReference type="Proteomes" id="UP000559027">
    <property type="component" value="Unassembled WGS sequence"/>
</dbReference>
<dbReference type="InterPro" id="IPR051492">
    <property type="entry name" value="Dynamin-Rho_GEF"/>
</dbReference>
<feature type="compositionally biased region" description="Basic and acidic residues" evidence="1">
    <location>
        <begin position="765"/>
        <end position="793"/>
    </location>
</feature>
<feature type="compositionally biased region" description="Low complexity" evidence="1">
    <location>
        <begin position="1242"/>
        <end position="1262"/>
    </location>
</feature>
<dbReference type="GO" id="GO:0005085">
    <property type="term" value="F:guanyl-nucleotide exchange factor activity"/>
    <property type="evidence" value="ECO:0007669"/>
    <property type="project" value="InterPro"/>
</dbReference>
<feature type="region of interest" description="Disordered" evidence="1">
    <location>
        <begin position="651"/>
        <end position="675"/>
    </location>
</feature>
<dbReference type="GO" id="GO:0005737">
    <property type="term" value="C:cytoplasm"/>
    <property type="evidence" value="ECO:0007669"/>
    <property type="project" value="TreeGrafter"/>
</dbReference>
<feature type="compositionally biased region" description="Low complexity" evidence="1">
    <location>
        <begin position="954"/>
        <end position="971"/>
    </location>
</feature>
<comment type="caution">
    <text evidence="3">The sequence shown here is derived from an EMBL/GenBank/DDBJ whole genome shotgun (WGS) entry which is preliminary data.</text>
</comment>
<feature type="compositionally biased region" description="Pro residues" evidence="1">
    <location>
        <begin position="28"/>
        <end position="42"/>
    </location>
</feature>
<feature type="compositionally biased region" description="Basic residues" evidence="1">
    <location>
        <begin position="750"/>
        <end position="764"/>
    </location>
</feature>
<dbReference type="PANTHER" id="PTHR22834">
    <property type="entry name" value="NUCLEAR FUSION PROTEIN FUS2"/>
    <property type="match status" value="1"/>
</dbReference>
<dbReference type="OrthoDB" id="10256089at2759"/>
<accession>A0A8H5D872</accession>
<feature type="region of interest" description="Disordered" evidence="1">
    <location>
        <begin position="1119"/>
        <end position="1266"/>
    </location>
</feature>
<dbReference type="CDD" id="cd00160">
    <property type="entry name" value="RhoGEF"/>
    <property type="match status" value="1"/>
</dbReference>
<dbReference type="EMBL" id="JAACJO010000008">
    <property type="protein sequence ID" value="KAF5354969.1"/>
    <property type="molecule type" value="Genomic_DNA"/>
</dbReference>
<gene>
    <name evidence="3" type="ORF">D9756_005537</name>
</gene>
<organism evidence="3 4">
    <name type="scientific">Leucocoprinus leucothites</name>
    <dbReference type="NCBI Taxonomy" id="201217"/>
    <lineage>
        <taxon>Eukaryota</taxon>
        <taxon>Fungi</taxon>
        <taxon>Dikarya</taxon>
        <taxon>Basidiomycota</taxon>
        <taxon>Agaricomycotina</taxon>
        <taxon>Agaricomycetes</taxon>
        <taxon>Agaricomycetidae</taxon>
        <taxon>Agaricales</taxon>
        <taxon>Agaricineae</taxon>
        <taxon>Agaricaceae</taxon>
        <taxon>Leucocoprinus</taxon>
    </lineage>
</organism>
<dbReference type="InterPro" id="IPR000219">
    <property type="entry name" value="DH_dom"/>
</dbReference>
<feature type="region of interest" description="Disordered" evidence="1">
    <location>
        <begin position="893"/>
        <end position="1106"/>
    </location>
</feature>
<dbReference type="Gene3D" id="1.20.900.10">
    <property type="entry name" value="Dbl homology (DH) domain"/>
    <property type="match status" value="1"/>
</dbReference>
<feature type="compositionally biased region" description="Polar residues" evidence="1">
    <location>
        <begin position="1073"/>
        <end position="1084"/>
    </location>
</feature>
<evidence type="ECO:0000256" key="1">
    <source>
        <dbReference type="SAM" id="MobiDB-lite"/>
    </source>
</evidence>
<feature type="compositionally biased region" description="Basic and acidic residues" evidence="1">
    <location>
        <begin position="991"/>
        <end position="1013"/>
    </location>
</feature>
<feature type="region of interest" description="Disordered" evidence="1">
    <location>
        <begin position="167"/>
        <end position="189"/>
    </location>
</feature>
<dbReference type="SUPFAM" id="SSF48065">
    <property type="entry name" value="DBL homology domain (DH-domain)"/>
    <property type="match status" value="1"/>
</dbReference>
<feature type="region of interest" description="Disordered" evidence="1">
    <location>
        <begin position="1"/>
        <end position="48"/>
    </location>
</feature>
<dbReference type="Pfam" id="PF00621">
    <property type="entry name" value="RhoGEF"/>
    <property type="match status" value="1"/>
</dbReference>
<dbReference type="InterPro" id="IPR027267">
    <property type="entry name" value="AH/BAR_dom_sf"/>
</dbReference>
<feature type="compositionally biased region" description="Acidic residues" evidence="1">
    <location>
        <begin position="1119"/>
        <end position="1129"/>
    </location>
</feature>
<dbReference type="GO" id="GO:0031991">
    <property type="term" value="P:regulation of actomyosin contractile ring contraction"/>
    <property type="evidence" value="ECO:0007669"/>
    <property type="project" value="TreeGrafter"/>
</dbReference>
<feature type="compositionally biased region" description="Gly residues" evidence="1">
    <location>
        <begin position="838"/>
        <end position="850"/>
    </location>
</feature>